<dbReference type="RefSeq" id="WP_345201570.1">
    <property type="nucleotide sequence ID" value="NZ_BAABHX010000002.1"/>
</dbReference>
<sequence length="93" mass="10501">MVKDNIFSAEELVLENCSDRGAINLSDNRVGTPPFEKISNLNHRLGTKRWHKDLGLQKHSVVAVKIESKDLQLSQTIVEEPSRAFPSITLEYP</sequence>
<reference evidence="2" key="1">
    <citation type="journal article" date="2019" name="Int. J. Syst. Evol. Microbiol.">
        <title>The Global Catalogue of Microorganisms (GCM) 10K type strain sequencing project: providing services to taxonomists for standard genome sequencing and annotation.</title>
        <authorList>
            <consortium name="The Broad Institute Genomics Platform"/>
            <consortium name="The Broad Institute Genome Sequencing Center for Infectious Disease"/>
            <person name="Wu L."/>
            <person name="Ma J."/>
        </authorList>
    </citation>
    <scope>NUCLEOTIDE SEQUENCE [LARGE SCALE GENOMIC DNA]</scope>
    <source>
        <strain evidence="2">JCM 18019</strain>
    </source>
</reference>
<proteinExistence type="predicted"/>
<evidence type="ECO:0000313" key="1">
    <source>
        <dbReference type="EMBL" id="GAA5089401.1"/>
    </source>
</evidence>
<comment type="caution">
    <text evidence="1">The sequence shown here is derived from an EMBL/GenBank/DDBJ whole genome shotgun (WGS) entry which is preliminary data.</text>
</comment>
<accession>A0ABP9M6T0</accession>
<dbReference type="EMBL" id="BAABHX010000002">
    <property type="protein sequence ID" value="GAA5089401.1"/>
    <property type="molecule type" value="Genomic_DNA"/>
</dbReference>
<evidence type="ECO:0000313" key="2">
    <source>
        <dbReference type="Proteomes" id="UP001500353"/>
    </source>
</evidence>
<name>A0ABP9M6T0_9FLAO</name>
<gene>
    <name evidence="1" type="ORF">GCM10023210_14190</name>
</gene>
<protein>
    <submittedName>
        <fullName evidence="1">Uncharacterized protein</fullName>
    </submittedName>
</protein>
<keyword evidence="2" id="KW-1185">Reference proteome</keyword>
<organism evidence="1 2">
    <name type="scientific">Chryseobacterium ginsengisoli</name>
    <dbReference type="NCBI Taxonomy" id="363853"/>
    <lineage>
        <taxon>Bacteria</taxon>
        <taxon>Pseudomonadati</taxon>
        <taxon>Bacteroidota</taxon>
        <taxon>Flavobacteriia</taxon>
        <taxon>Flavobacteriales</taxon>
        <taxon>Weeksellaceae</taxon>
        <taxon>Chryseobacterium group</taxon>
        <taxon>Chryseobacterium</taxon>
    </lineage>
</organism>
<dbReference type="Proteomes" id="UP001500353">
    <property type="component" value="Unassembled WGS sequence"/>
</dbReference>